<evidence type="ECO:0000256" key="15">
    <source>
        <dbReference type="ARBA" id="ARBA00023012"/>
    </source>
</evidence>
<feature type="transmembrane region" description="Helical" evidence="19">
    <location>
        <begin position="280"/>
        <end position="299"/>
    </location>
</feature>
<keyword evidence="9" id="KW-0808">Transferase</keyword>
<dbReference type="InterPro" id="IPR005467">
    <property type="entry name" value="His_kinase_dom"/>
</dbReference>
<dbReference type="GO" id="GO:0016301">
    <property type="term" value="F:kinase activity"/>
    <property type="evidence" value="ECO:0007669"/>
    <property type="project" value="UniProtKB-KW"/>
</dbReference>
<evidence type="ECO:0000256" key="5">
    <source>
        <dbReference type="ARBA" id="ARBA00017322"/>
    </source>
</evidence>
<keyword evidence="11" id="KW-0547">Nucleotide-binding</keyword>
<keyword evidence="14" id="KW-0408">Iron</keyword>
<keyword evidence="19" id="KW-0812">Transmembrane</keyword>
<evidence type="ECO:0000313" key="21">
    <source>
        <dbReference type="EMBL" id="MEV0967801.1"/>
    </source>
</evidence>
<keyword evidence="15" id="KW-0902">Two-component regulatory system</keyword>
<evidence type="ECO:0000256" key="14">
    <source>
        <dbReference type="ARBA" id="ARBA00023004"/>
    </source>
</evidence>
<evidence type="ECO:0000256" key="19">
    <source>
        <dbReference type="SAM" id="Phobius"/>
    </source>
</evidence>
<dbReference type="PANTHER" id="PTHR24421:SF10">
    <property type="entry name" value="NITRATE_NITRITE SENSOR PROTEIN NARQ"/>
    <property type="match status" value="1"/>
</dbReference>
<feature type="transmembrane region" description="Helical" evidence="19">
    <location>
        <begin position="305"/>
        <end position="323"/>
    </location>
</feature>
<evidence type="ECO:0000256" key="7">
    <source>
        <dbReference type="ARBA" id="ARBA00022490"/>
    </source>
</evidence>
<evidence type="ECO:0000256" key="2">
    <source>
        <dbReference type="ARBA" id="ARBA00001966"/>
    </source>
</evidence>
<dbReference type="SMART" id="SM00387">
    <property type="entry name" value="HATPase_c"/>
    <property type="match status" value="1"/>
</dbReference>
<evidence type="ECO:0000256" key="12">
    <source>
        <dbReference type="ARBA" id="ARBA00022777"/>
    </source>
</evidence>
<dbReference type="SUPFAM" id="SSF55874">
    <property type="entry name" value="ATPase domain of HSP90 chaperone/DNA topoisomerase II/histidine kinase"/>
    <property type="match status" value="1"/>
</dbReference>
<feature type="transmembrane region" description="Helical" evidence="19">
    <location>
        <begin position="6"/>
        <end position="26"/>
    </location>
</feature>
<dbReference type="Pfam" id="PF02518">
    <property type="entry name" value="HATPase_c"/>
    <property type="match status" value="1"/>
</dbReference>
<evidence type="ECO:0000256" key="6">
    <source>
        <dbReference type="ARBA" id="ARBA00022485"/>
    </source>
</evidence>
<evidence type="ECO:0000256" key="11">
    <source>
        <dbReference type="ARBA" id="ARBA00022741"/>
    </source>
</evidence>
<feature type="transmembrane region" description="Helical" evidence="19">
    <location>
        <begin position="69"/>
        <end position="92"/>
    </location>
</feature>
<evidence type="ECO:0000256" key="4">
    <source>
        <dbReference type="ARBA" id="ARBA00012438"/>
    </source>
</evidence>
<dbReference type="Proteomes" id="UP001551675">
    <property type="component" value="Unassembled WGS sequence"/>
</dbReference>
<feature type="transmembrane region" description="Helical" evidence="19">
    <location>
        <begin position="191"/>
        <end position="211"/>
    </location>
</feature>
<dbReference type="InterPro" id="IPR004358">
    <property type="entry name" value="Sig_transdc_His_kin-like_C"/>
</dbReference>
<dbReference type="InterPro" id="IPR011712">
    <property type="entry name" value="Sig_transdc_His_kin_sub3_dim/P"/>
</dbReference>
<dbReference type="InterPro" id="IPR050482">
    <property type="entry name" value="Sensor_HK_TwoCompSys"/>
</dbReference>
<evidence type="ECO:0000256" key="1">
    <source>
        <dbReference type="ARBA" id="ARBA00000085"/>
    </source>
</evidence>
<dbReference type="PRINTS" id="PR00344">
    <property type="entry name" value="BCTRLSENSOR"/>
</dbReference>
<evidence type="ECO:0000256" key="18">
    <source>
        <dbReference type="ARBA" id="ARBA00030800"/>
    </source>
</evidence>
<feature type="transmembrane region" description="Helical" evidence="19">
    <location>
        <begin position="104"/>
        <end position="128"/>
    </location>
</feature>
<evidence type="ECO:0000256" key="10">
    <source>
        <dbReference type="ARBA" id="ARBA00022723"/>
    </source>
</evidence>
<keyword evidence="19" id="KW-1133">Transmembrane helix</keyword>
<comment type="catalytic activity">
    <reaction evidence="1">
        <text>ATP + protein L-histidine = ADP + protein N-phospho-L-histidine.</text>
        <dbReference type="EC" id="2.7.13.3"/>
    </reaction>
</comment>
<dbReference type="Gene3D" id="3.30.565.10">
    <property type="entry name" value="Histidine kinase-like ATPase, C-terminal domain"/>
    <property type="match status" value="1"/>
</dbReference>
<evidence type="ECO:0000259" key="20">
    <source>
        <dbReference type="PROSITE" id="PS50109"/>
    </source>
</evidence>
<evidence type="ECO:0000256" key="3">
    <source>
        <dbReference type="ARBA" id="ARBA00004496"/>
    </source>
</evidence>
<dbReference type="EC" id="2.7.13.3" evidence="4"/>
<evidence type="ECO:0000313" key="22">
    <source>
        <dbReference type="Proteomes" id="UP001551675"/>
    </source>
</evidence>
<dbReference type="RefSeq" id="WP_358129830.1">
    <property type="nucleotide sequence ID" value="NZ_JBFALK010000002.1"/>
</dbReference>
<keyword evidence="8" id="KW-0597">Phosphoprotein</keyword>
<organism evidence="21 22">
    <name type="scientific">Microtetraspora glauca</name>
    <dbReference type="NCBI Taxonomy" id="1996"/>
    <lineage>
        <taxon>Bacteria</taxon>
        <taxon>Bacillati</taxon>
        <taxon>Actinomycetota</taxon>
        <taxon>Actinomycetes</taxon>
        <taxon>Streptosporangiales</taxon>
        <taxon>Streptosporangiaceae</taxon>
        <taxon>Microtetraspora</taxon>
    </lineage>
</organism>
<comment type="subcellular location">
    <subcellularLocation>
        <location evidence="3">Cytoplasm</location>
    </subcellularLocation>
</comment>
<feature type="transmembrane region" description="Helical" evidence="19">
    <location>
        <begin position="249"/>
        <end position="268"/>
    </location>
</feature>
<dbReference type="PROSITE" id="PS50109">
    <property type="entry name" value="HIS_KIN"/>
    <property type="match status" value="1"/>
</dbReference>
<dbReference type="Gene3D" id="1.20.5.1930">
    <property type="match status" value="1"/>
</dbReference>
<evidence type="ECO:0000256" key="13">
    <source>
        <dbReference type="ARBA" id="ARBA00022840"/>
    </source>
</evidence>
<evidence type="ECO:0000256" key="9">
    <source>
        <dbReference type="ARBA" id="ARBA00022679"/>
    </source>
</evidence>
<dbReference type="CDD" id="cd16917">
    <property type="entry name" value="HATPase_UhpB-NarQ-NarX-like"/>
    <property type="match status" value="1"/>
</dbReference>
<evidence type="ECO:0000256" key="16">
    <source>
        <dbReference type="ARBA" id="ARBA00023014"/>
    </source>
</evidence>
<protein>
    <recommendedName>
        <fullName evidence="5">Oxygen sensor histidine kinase NreB</fullName>
        <ecNumber evidence="4">2.7.13.3</ecNumber>
    </recommendedName>
    <alternativeName>
        <fullName evidence="18">Nitrogen regulation protein B</fullName>
    </alternativeName>
</protein>
<name>A0ABV3G8P1_MICGL</name>
<dbReference type="InterPro" id="IPR003594">
    <property type="entry name" value="HATPase_dom"/>
</dbReference>
<dbReference type="EMBL" id="JBFALK010000002">
    <property type="protein sequence ID" value="MEV0967801.1"/>
    <property type="molecule type" value="Genomic_DNA"/>
</dbReference>
<feature type="transmembrane region" description="Helical" evidence="19">
    <location>
        <begin position="223"/>
        <end position="243"/>
    </location>
</feature>
<gene>
    <name evidence="21" type="ORF">AB0I59_04140</name>
</gene>
<feature type="transmembrane region" description="Helical" evidence="19">
    <location>
        <begin position="140"/>
        <end position="158"/>
    </location>
</feature>
<sequence length="654" mass="69129">MADRTAWRVVVPVTVLVLLVAMALIVEPRLRHIGVTGIVERFDAFRCVAGLAFGVPGVLVVAQRPASRVGWLMVVVGAAQAMGVALGAYGLLGINDGGLPGDDWAMWVSNWVWVPAYLAVPTVLLLFFPDGRLPSPRWRPALAAAVAGIAVATLDWILQPVTLMGEVGRMYPPGYKGVFAHLTGVPPAVRVAGTVCSLIAVMAALASLVVRYRRSDEQMRRRLQWVVAGALLTVSMLGLALMVPWGAPIVALACVPLPAGVAVAVVAHRLWDLDLLLSRALAFSAVSVLLLAGYALIAFTLGGVLGAGASAVLVALAVHPLYLRAGAAANRLVYGDRDDPARALRRLGARLSDAGAPGDLLERMAAEVGRLLRVPYVTVEEQGTVVASWGARGAVAERVPLHHRGHDVGTLVVGERLRPRDRALLAELAPHVAVAVHAHHLGADLERSHARLLAARQEERDRLRYELHDGVGPTLAALALQMDRGRRLVDTDPGKAKEIMDDLSARIRATVGNIRAIVNDLPPPPLDDLGLAGALAELGKGFAGHLAVEVEADLPDLPAPIELATYRIAAEALTNAARHAQASHCTVRVRARATLELHIDDDGVGLSSLGSAPGQGVGLTSMRRRSEELGGTFELRSGDGTGTHLIIRLPLATS</sequence>
<keyword evidence="7" id="KW-0963">Cytoplasm</keyword>
<proteinExistence type="predicted"/>
<dbReference type="Pfam" id="PF07730">
    <property type="entry name" value="HisKA_3"/>
    <property type="match status" value="1"/>
</dbReference>
<dbReference type="PANTHER" id="PTHR24421">
    <property type="entry name" value="NITRATE/NITRITE SENSOR PROTEIN NARX-RELATED"/>
    <property type="match status" value="1"/>
</dbReference>
<keyword evidence="19" id="KW-0472">Membrane</keyword>
<dbReference type="InterPro" id="IPR036890">
    <property type="entry name" value="HATPase_C_sf"/>
</dbReference>
<feature type="domain" description="Histidine kinase" evidence="20">
    <location>
        <begin position="567"/>
        <end position="653"/>
    </location>
</feature>
<evidence type="ECO:0000256" key="17">
    <source>
        <dbReference type="ARBA" id="ARBA00024827"/>
    </source>
</evidence>
<comment type="caution">
    <text evidence="21">The sequence shown here is derived from an EMBL/GenBank/DDBJ whole genome shotgun (WGS) entry which is preliminary data.</text>
</comment>
<accession>A0ABV3G8P1</accession>
<keyword evidence="12 21" id="KW-0418">Kinase</keyword>
<comment type="cofactor">
    <cofactor evidence="2">
        <name>[4Fe-4S] cluster</name>
        <dbReference type="ChEBI" id="CHEBI:49883"/>
    </cofactor>
</comment>
<keyword evidence="6" id="KW-0004">4Fe-4S</keyword>
<reference evidence="21 22" key="1">
    <citation type="submission" date="2024-06" db="EMBL/GenBank/DDBJ databases">
        <title>The Natural Products Discovery Center: Release of the First 8490 Sequenced Strains for Exploring Actinobacteria Biosynthetic Diversity.</title>
        <authorList>
            <person name="Kalkreuter E."/>
            <person name="Kautsar S.A."/>
            <person name="Yang D."/>
            <person name="Bader C.D."/>
            <person name="Teijaro C.N."/>
            <person name="Fluegel L."/>
            <person name="Davis C.M."/>
            <person name="Simpson J.R."/>
            <person name="Lauterbach L."/>
            <person name="Steele A.D."/>
            <person name="Gui C."/>
            <person name="Meng S."/>
            <person name="Li G."/>
            <person name="Viehrig K."/>
            <person name="Ye F."/>
            <person name="Su P."/>
            <person name="Kiefer A.F."/>
            <person name="Nichols A."/>
            <person name="Cepeda A.J."/>
            <person name="Yan W."/>
            <person name="Fan B."/>
            <person name="Jiang Y."/>
            <person name="Adhikari A."/>
            <person name="Zheng C.-J."/>
            <person name="Schuster L."/>
            <person name="Cowan T.M."/>
            <person name="Smanski M.J."/>
            <person name="Chevrette M.G."/>
            <person name="De Carvalho L.P.S."/>
            <person name="Shen B."/>
        </authorList>
    </citation>
    <scope>NUCLEOTIDE SEQUENCE [LARGE SCALE GENOMIC DNA]</scope>
    <source>
        <strain evidence="21 22">NPDC050100</strain>
    </source>
</reference>
<keyword evidence="10" id="KW-0479">Metal-binding</keyword>
<comment type="function">
    <text evidence="17">Member of the two-component regulatory system NreB/NreC involved in the control of dissimilatory nitrate/nitrite reduction in response to oxygen. NreB functions as a direct oxygen sensor histidine kinase which is autophosphorylated, in the absence of oxygen, probably at the conserved histidine residue, and transfers its phosphate group probably to a conserved aspartate residue of NreC. NreB/NreC activates the expression of the nitrate (narGHJI) and nitrite (nir) reductase operons, as well as the putative nitrate transporter gene narT.</text>
</comment>
<keyword evidence="13" id="KW-0067">ATP-binding</keyword>
<evidence type="ECO:0000256" key="8">
    <source>
        <dbReference type="ARBA" id="ARBA00022553"/>
    </source>
</evidence>
<keyword evidence="16" id="KW-0411">Iron-sulfur</keyword>
<keyword evidence="22" id="KW-1185">Reference proteome</keyword>